<comment type="caution">
    <text evidence="2">The sequence shown here is derived from an EMBL/GenBank/DDBJ whole genome shotgun (WGS) entry which is preliminary data.</text>
</comment>
<name>A0A919TKR9_9ACTN</name>
<gene>
    <name evidence="2" type="ORF">Asi03nite_30970</name>
</gene>
<evidence type="ECO:0000313" key="2">
    <source>
        <dbReference type="EMBL" id="GIF05559.1"/>
    </source>
</evidence>
<protein>
    <submittedName>
        <fullName evidence="2">Uncharacterized protein</fullName>
    </submittedName>
</protein>
<evidence type="ECO:0000256" key="1">
    <source>
        <dbReference type="SAM" id="MobiDB-lite"/>
    </source>
</evidence>
<sequence length="45" mass="4728">MDRSAGWHPGATGQKVAGRRRQEVAEYATSTAALLRLADLCANGA</sequence>
<dbReference type="AlphaFoldDB" id="A0A919TKR9"/>
<proteinExistence type="predicted"/>
<dbReference type="EMBL" id="BOMW01000027">
    <property type="protein sequence ID" value="GIF05559.1"/>
    <property type="molecule type" value="Genomic_DNA"/>
</dbReference>
<accession>A0A919TKR9</accession>
<evidence type="ECO:0000313" key="3">
    <source>
        <dbReference type="Proteomes" id="UP000629619"/>
    </source>
</evidence>
<feature type="region of interest" description="Disordered" evidence="1">
    <location>
        <begin position="1"/>
        <end position="20"/>
    </location>
</feature>
<reference evidence="2" key="1">
    <citation type="submission" date="2021-01" db="EMBL/GenBank/DDBJ databases">
        <title>Whole genome shotgun sequence of Actinoplanes siamensis NBRC 109076.</title>
        <authorList>
            <person name="Komaki H."/>
            <person name="Tamura T."/>
        </authorList>
    </citation>
    <scope>NUCLEOTIDE SEQUENCE</scope>
    <source>
        <strain evidence="2">NBRC 109076</strain>
    </source>
</reference>
<dbReference type="RefSeq" id="WP_203680364.1">
    <property type="nucleotide sequence ID" value="NZ_BOMW01000027.1"/>
</dbReference>
<organism evidence="2 3">
    <name type="scientific">Actinoplanes siamensis</name>
    <dbReference type="NCBI Taxonomy" id="1223317"/>
    <lineage>
        <taxon>Bacteria</taxon>
        <taxon>Bacillati</taxon>
        <taxon>Actinomycetota</taxon>
        <taxon>Actinomycetes</taxon>
        <taxon>Micromonosporales</taxon>
        <taxon>Micromonosporaceae</taxon>
        <taxon>Actinoplanes</taxon>
    </lineage>
</organism>
<dbReference type="Proteomes" id="UP000629619">
    <property type="component" value="Unassembled WGS sequence"/>
</dbReference>
<keyword evidence="3" id="KW-1185">Reference proteome</keyword>